<evidence type="ECO:0000256" key="1">
    <source>
        <dbReference type="SAM" id="Phobius"/>
    </source>
</evidence>
<evidence type="ECO:0000313" key="3">
    <source>
        <dbReference type="Proteomes" id="UP000060630"/>
    </source>
</evidence>
<protein>
    <submittedName>
        <fullName evidence="2">Uncharacterized protein</fullName>
    </submittedName>
</protein>
<accession>A0A125DIM3</accession>
<name>A0A125DIM3_9BURK</name>
<keyword evidence="1" id="KW-0472">Membrane</keyword>
<keyword evidence="1" id="KW-0812">Transmembrane</keyword>
<keyword evidence="1" id="KW-1133">Transmembrane helix</keyword>
<comment type="caution">
    <text evidence="2">The sequence shown here is derived from an EMBL/GenBank/DDBJ whole genome shotgun (WGS) entry which is preliminary data.</text>
</comment>
<dbReference type="EMBL" id="LPHD01000199">
    <property type="protein sequence ID" value="KWA72241.1"/>
    <property type="molecule type" value="Genomic_DNA"/>
</dbReference>
<sequence>MPYSPLQSIRRYQSISMFGGGILVTVLILIACALGMASIVYGHIEAERRDFVSGKEETLDEIKTSETSFRNGVANTQLIWREISRAPDSVVEAFFGNEQRIAIKPYPSLVVGVPGQTGNRAEVSRYLALSILLSCICAASSINRGRLLEGYHYSTRAGVFGLVPTMDMDEDRPALATPERRARVLDALRIDFGDERPPAAGERPRARWLPPYAGPVAGQVRMARRLRSSWPNMRRYALAGARRILTKPVTPAHLHGALAHARRRRDLRGQRLRMGGAGRDGRTRNRRCMTKNPQCTIVEAMHEITKAGCRFASSGIFQINQGGEGRAPRGEGIRTAARFRDAL</sequence>
<dbReference type="AlphaFoldDB" id="A0A125DIM3"/>
<dbReference type="Proteomes" id="UP000060630">
    <property type="component" value="Unassembled WGS sequence"/>
</dbReference>
<evidence type="ECO:0000313" key="2">
    <source>
        <dbReference type="EMBL" id="KWA72241.1"/>
    </source>
</evidence>
<organism evidence="2 3">
    <name type="scientific">Burkholderia ubonensis</name>
    <dbReference type="NCBI Taxonomy" id="101571"/>
    <lineage>
        <taxon>Bacteria</taxon>
        <taxon>Pseudomonadati</taxon>
        <taxon>Pseudomonadota</taxon>
        <taxon>Betaproteobacteria</taxon>
        <taxon>Burkholderiales</taxon>
        <taxon>Burkholderiaceae</taxon>
        <taxon>Burkholderia</taxon>
        <taxon>Burkholderia cepacia complex</taxon>
    </lineage>
</organism>
<reference evidence="2 3" key="1">
    <citation type="submission" date="2015-11" db="EMBL/GenBank/DDBJ databases">
        <title>Expanding the genomic diversity of Burkholderia species for the development of highly accurate diagnostics.</title>
        <authorList>
            <person name="Sahl J."/>
            <person name="Keim P."/>
            <person name="Wagner D."/>
        </authorList>
    </citation>
    <scope>NUCLEOTIDE SEQUENCE [LARGE SCALE GENOMIC DNA]</scope>
    <source>
        <strain evidence="2 3">MSMB2087WGS</strain>
    </source>
</reference>
<proteinExistence type="predicted"/>
<gene>
    <name evidence="2" type="ORF">WL29_06345</name>
</gene>
<feature type="transmembrane region" description="Helical" evidence="1">
    <location>
        <begin position="21"/>
        <end position="44"/>
    </location>
</feature>